<protein>
    <submittedName>
        <fullName evidence="1">Uncharacterized protein</fullName>
    </submittedName>
</protein>
<name>A0A432WP61_9GAMM</name>
<dbReference type="Proteomes" id="UP000286934">
    <property type="component" value="Unassembled WGS sequence"/>
</dbReference>
<comment type="caution">
    <text evidence="1">The sequence shown here is derived from an EMBL/GenBank/DDBJ whole genome shotgun (WGS) entry which is preliminary data.</text>
</comment>
<dbReference type="OrthoDB" id="9789078at2"/>
<sequence length="143" mass="16138">MFELIKMMLFAKVIMLTPNPIDIEPGCLELELAEPLSAINEGAVLYIDVSSMLPDDVNGIFEARAWVKETFPKRSVQARLHDSYSDTEVELFFEGDSSWSENQIRLVLSGTSGVPTSIEYDKLFVETNIDLKGVSIIWKNYSK</sequence>
<keyword evidence="2" id="KW-1185">Reference proteome</keyword>
<organism evidence="1 2">
    <name type="scientific">Aliidiomarina shirensis</name>
    <dbReference type="NCBI Taxonomy" id="1048642"/>
    <lineage>
        <taxon>Bacteria</taxon>
        <taxon>Pseudomonadati</taxon>
        <taxon>Pseudomonadota</taxon>
        <taxon>Gammaproteobacteria</taxon>
        <taxon>Alteromonadales</taxon>
        <taxon>Idiomarinaceae</taxon>
        <taxon>Aliidiomarina</taxon>
    </lineage>
</organism>
<dbReference type="RefSeq" id="WP_126808652.1">
    <property type="nucleotide sequence ID" value="NZ_PIPP01000006.1"/>
</dbReference>
<proteinExistence type="predicted"/>
<dbReference type="AlphaFoldDB" id="A0A432WP61"/>
<evidence type="ECO:0000313" key="2">
    <source>
        <dbReference type="Proteomes" id="UP000286934"/>
    </source>
</evidence>
<accession>A0A432WP61</accession>
<evidence type="ECO:0000313" key="1">
    <source>
        <dbReference type="EMBL" id="RUO35487.1"/>
    </source>
</evidence>
<gene>
    <name evidence="1" type="ORF">CWE13_11190</name>
</gene>
<reference evidence="2" key="1">
    <citation type="journal article" date="2018" name="Front. Microbiol.">
        <title>Genome-Based Analysis Reveals the Taxonomy and Diversity of the Family Idiomarinaceae.</title>
        <authorList>
            <person name="Liu Y."/>
            <person name="Lai Q."/>
            <person name="Shao Z."/>
        </authorList>
    </citation>
    <scope>NUCLEOTIDE SEQUENCE [LARGE SCALE GENOMIC DNA]</scope>
    <source>
        <strain evidence="2">AIS</strain>
    </source>
</reference>
<dbReference type="EMBL" id="PIPP01000006">
    <property type="protein sequence ID" value="RUO35487.1"/>
    <property type="molecule type" value="Genomic_DNA"/>
</dbReference>